<keyword evidence="4 11" id="KW-0337">GPI-anchor biosynthesis</keyword>
<dbReference type="GO" id="GO:0005789">
    <property type="term" value="C:endoplasmic reticulum membrane"/>
    <property type="evidence" value="ECO:0007669"/>
    <property type="project" value="UniProtKB-SubCell"/>
</dbReference>
<dbReference type="InterPro" id="IPR007315">
    <property type="entry name" value="PIG-V/Gpi18"/>
</dbReference>
<sequence>MLKEGEVKVGEVTEDLLPNYGKRLLYIKRKEKHCVGSFTYIIDTMYSLRQKVVWFALTSRIVVLLAQSVFNAMIPDHDADDVFRRPMAPTTEENLLDRLLDVLFGGLERYSFEYLLQKKHLILSLGLKPDDEKKEPFSLNHRMTSNMFVFVVHVIFLTFFCMAFVHIQVTTRMICSASPVPYWFAGYLINYQLKSDSSRKTNNGKLLVSSQLKKLKVRRSKTVVSKEHSLSIESLDNMNSTALFCNFLPWT</sequence>
<keyword evidence="13" id="KW-1185">Reference proteome</keyword>
<evidence type="ECO:0000256" key="4">
    <source>
        <dbReference type="ARBA" id="ARBA00022502"/>
    </source>
</evidence>
<keyword evidence="9 11" id="KW-1133">Transmembrane helix</keyword>
<dbReference type="GO" id="GO:0006506">
    <property type="term" value="P:GPI anchor biosynthetic process"/>
    <property type="evidence" value="ECO:0007669"/>
    <property type="project" value="UniProtKB-KW"/>
</dbReference>
<dbReference type="Pfam" id="PF04188">
    <property type="entry name" value="Mannosyl_trans2"/>
    <property type="match status" value="1"/>
</dbReference>
<feature type="transmembrane region" description="Helical" evidence="11">
    <location>
        <begin position="147"/>
        <end position="167"/>
    </location>
</feature>
<organism evidence="12 13">
    <name type="scientific">Frankliniella fusca</name>
    <dbReference type="NCBI Taxonomy" id="407009"/>
    <lineage>
        <taxon>Eukaryota</taxon>
        <taxon>Metazoa</taxon>
        <taxon>Ecdysozoa</taxon>
        <taxon>Arthropoda</taxon>
        <taxon>Hexapoda</taxon>
        <taxon>Insecta</taxon>
        <taxon>Pterygota</taxon>
        <taxon>Neoptera</taxon>
        <taxon>Paraneoptera</taxon>
        <taxon>Thysanoptera</taxon>
        <taxon>Terebrantia</taxon>
        <taxon>Thripoidea</taxon>
        <taxon>Thripidae</taxon>
        <taxon>Frankliniella</taxon>
    </lineage>
</organism>
<name>A0AAE1HYL5_9NEOP</name>
<reference evidence="12" key="1">
    <citation type="submission" date="2021-07" db="EMBL/GenBank/DDBJ databases">
        <authorList>
            <person name="Catto M.A."/>
            <person name="Jacobson A."/>
            <person name="Kennedy G."/>
            <person name="Labadie P."/>
            <person name="Hunt B.G."/>
            <person name="Srinivasan R."/>
        </authorList>
    </citation>
    <scope>NUCLEOTIDE SEQUENCE</scope>
    <source>
        <strain evidence="12">PL_HMW_Pooled</strain>
        <tissue evidence="12">Head</tissue>
    </source>
</reference>
<dbReference type="EMBL" id="JAHWGI010001411">
    <property type="protein sequence ID" value="KAK3930242.1"/>
    <property type="molecule type" value="Genomic_DNA"/>
</dbReference>
<evidence type="ECO:0000256" key="9">
    <source>
        <dbReference type="ARBA" id="ARBA00022989"/>
    </source>
</evidence>
<evidence type="ECO:0000313" key="12">
    <source>
        <dbReference type="EMBL" id="KAK3930242.1"/>
    </source>
</evidence>
<keyword evidence="6 11" id="KW-0808">Transferase</keyword>
<dbReference type="PANTHER" id="PTHR12468">
    <property type="entry name" value="GPI MANNOSYLTRANSFERASE 2"/>
    <property type="match status" value="1"/>
</dbReference>
<keyword evidence="5 11" id="KW-0328">Glycosyltransferase</keyword>
<feature type="transmembrane region" description="Helical" evidence="11">
    <location>
        <begin position="52"/>
        <end position="74"/>
    </location>
</feature>
<dbReference type="EC" id="2.4.1.-" evidence="11"/>
<evidence type="ECO:0000313" key="13">
    <source>
        <dbReference type="Proteomes" id="UP001219518"/>
    </source>
</evidence>
<keyword evidence="10 11" id="KW-0472">Membrane</keyword>
<comment type="caution">
    <text evidence="12">The sequence shown here is derived from an EMBL/GenBank/DDBJ whole genome shotgun (WGS) entry which is preliminary data.</text>
</comment>
<evidence type="ECO:0000256" key="8">
    <source>
        <dbReference type="ARBA" id="ARBA00022824"/>
    </source>
</evidence>
<dbReference type="Proteomes" id="UP001219518">
    <property type="component" value="Unassembled WGS sequence"/>
</dbReference>
<evidence type="ECO:0000256" key="11">
    <source>
        <dbReference type="RuleBase" id="RU363112"/>
    </source>
</evidence>
<dbReference type="GO" id="GO:0004376">
    <property type="term" value="F:GPI mannosyltransferase activity"/>
    <property type="evidence" value="ECO:0007669"/>
    <property type="project" value="InterPro"/>
</dbReference>
<evidence type="ECO:0000256" key="7">
    <source>
        <dbReference type="ARBA" id="ARBA00022692"/>
    </source>
</evidence>
<evidence type="ECO:0000256" key="3">
    <source>
        <dbReference type="ARBA" id="ARBA00008698"/>
    </source>
</evidence>
<comment type="pathway">
    <text evidence="2 11">Glycolipid biosynthesis; glycosylphosphatidylinositol-anchor biosynthesis.</text>
</comment>
<keyword evidence="7 11" id="KW-0812">Transmembrane</keyword>
<dbReference type="GO" id="GO:0000009">
    <property type="term" value="F:alpha-1,6-mannosyltransferase activity"/>
    <property type="evidence" value="ECO:0007669"/>
    <property type="project" value="InterPro"/>
</dbReference>
<dbReference type="PANTHER" id="PTHR12468:SF2">
    <property type="entry name" value="GPI MANNOSYLTRANSFERASE 2"/>
    <property type="match status" value="1"/>
</dbReference>
<comment type="caution">
    <text evidence="11">Lacks conserved residue(s) required for the propagation of feature annotation.</text>
</comment>
<comment type="subcellular location">
    <subcellularLocation>
        <location evidence="1 11">Endoplasmic reticulum membrane</location>
        <topology evidence="1 11">Multi-pass membrane protein</topology>
    </subcellularLocation>
</comment>
<reference evidence="12" key="2">
    <citation type="journal article" date="2023" name="BMC Genomics">
        <title>Pest status, molecular evolution, and epigenetic factors derived from the genome assembly of Frankliniella fusca, a thysanopteran phytovirus vector.</title>
        <authorList>
            <person name="Catto M.A."/>
            <person name="Labadie P.E."/>
            <person name="Jacobson A.L."/>
            <person name="Kennedy G.G."/>
            <person name="Srinivasan R."/>
            <person name="Hunt B.G."/>
        </authorList>
    </citation>
    <scope>NUCLEOTIDE SEQUENCE</scope>
    <source>
        <strain evidence="12">PL_HMW_Pooled</strain>
    </source>
</reference>
<gene>
    <name evidence="12" type="ORF">KUF71_004976</name>
</gene>
<keyword evidence="8 11" id="KW-0256">Endoplasmic reticulum</keyword>
<protein>
    <recommendedName>
        <fullName evidence="11">GPI mannosyltransferase 2</fullName>
        <ecNumber evidence="11">2.4.1.-</ecNumber>
    </recommendedName>
</protein>
<evidence type="ECO:0000256" key="10">
    <source>
        <dbReference type="ARBA" id="ARBA00023136"/>
    </source>
</evidence>
<evidence type="ECO:0000256" key="1">
    <source>
        <dbReference type="ARBA" id="ARBA00004477"/>
    </source>
</evidence>
<dbReference type="AlphaFoldDB" id="A0AAE1HYL5"/>
<accession>A0AAE1HYL5</accession>
<dbReference type="GO" id="GO:0031501">
    <property type="term" value="C:mannosyltransferase complex"/>
    <property type="evidence" value="ECO:0007669"/>
    <property type="project" value="TreeGrafter"/>
</dbReference>
<evidence type="ECO:0000256" key="5">
    <source>
        <dbReference type="ARBA" id="ARBA00022676"/>
    </source>
</evidence>
<comment type="similarity">
    <text evidence="3 11">Belongs to the PIGV family.</text>
</comment>
<evidence type="ECO:0000256" key="2">
    <source>
        <dbReference type="ARBA" id="ARBA00004687"/>
    </source>
</evidence>
<proteinExistence type="inferred from homology"/>
<comment type="function">
    <text evidence="11">Mannosyltransferase involved in glycosylphosphatidylinositol-anchor biosynthesis.</text>
</comment>
<evidence type="ECO:0000256" key="6">
    <source>
        <dbReference type="ARBA" id="ARBA00022679"/>
    </source>
</evidence>